<comment type="caution">
    <text evidence="2">The sequence shown here is derived from an EMBL/GenBank/DDBJ whole genome shotgun (WGS) entry which is preliminary data.</text>
</comment>
<accession>A0AAD7WTH4</accession>
<evidence type="ECO:0000313" key="2">
    <source>
        <dbReference type="EMBL" id="KAJ8408657.1"/>
    </source>
</evidence>
<gene>
    <name evidence="2" type="ORF">AAFF_G00252920</name>
</gene>
<feature type="region of interest" description="Disordered" evidence="1">
    <location>
        <begin position="32"/>
        <end position="73"/>
    </location>
</feature>
<dbReference type="Proteomes" id="UP001221898">
    <property type="component" value="Unassembled WGS sequence"/>
</dbReference>
<reference evidence="2" key="1">
    <citation type="journal article" date="2023" name="Science">
        <title>Genome structures resolve the early diversification of teleost fishes.</title>
        <authorList>
            <person name="Parey E."/>
            <person name="Louis A."/>
            <person name="Montfort J."/>
            <person name="Bouchez O."/>
            <person name="Roques C."/>
            <person name="Iampietro C."/>
            <person name="Lluch J."/>
            <person name="Castinel A."/>
            <person name="Donnadieu C."/>
            <person name="Desvignes T."/>
            <person name="Floi Bucao C."/>
            <person name="Jouanno E."/>
            <person name="Wen M."/>
            <person name="Mejri S."/>
            <person name="Dirks R."/>
            <person name="Jansen H."/>
            <person name="Henkel C."/>
            <person name="Chen W.J."/>
            <person name="Zahm M."/>
            <person name="Cabau C."/>
            <person name="Klopp C."/>
            <person name="Thompson A.W."/>
            <person name="Robinson-Rechavi M."/>
            <person name="Braasch I."/>
            <person name="Lecointre G."/>
            <person name="Bobe J."/>
            <person name="Postlethwait J.H."/>
            <person name="Berthelot C."/>
            <person name="Roest Crollius H."/>
            <person name="Guiguen Y."/>
        </authorList>
    </citation>
    <scope>NUCLEOTIDE SEQUENCE</scope>
    <source>
        <strain evidence="2">NC1722</strain>
    </source>
</reference>
<proteinExistence type="predicted"/>
<evidence type="ECO:0000256" key="1">
    <source>
        <dbReference type="SAM" id="MobiDB-lite"/>
    </source>
</evidence>
<organism evidence="2 3">
    <name type="scientific">Aldrovandia affinis</name>
    <dbReference type="NCBI Taxonomy" id="143900"/>
    <lineage>
        <taxon>Eukaryota</taxon>
        <taxon>Metazoa</taxon>
        <taxon>Chordata</taxon>
        <taxon>Craniata</taxon>
        <taxon>Vertebrata</taxon>
        <taxon>Euteleostomi</taxon>
        <taxon>Actinopterygii</taxon>
        <taxon>Neopterygii</taxon>
        <taxon>Teleostei</taxon>
        <taxon>Notacanthiformes</taxon>
        <taxon>Halosauridae</taxon>
        <taxon>Aldrovandia</taxon>
    </lineage>
</organism>
<dbReference type="EMBL" id="JAINUG010000034">
    <property type="protein sequence ID" value="KAJ8408657.1"/>
    <property type="molecule type" value="Genomic_DNA"/>
</dbReference>
<evidence type="ECO:0000313" key="3">
    <source>
        <dbReference type="Proteomes" id="UP001221898"/>
    </source>
</evidence>
<dbReference type="AlphaFoldDB" id="A0AAD7WTH4"/>
<feature type="compositionally biased region" description="Basic and acidic residues" evidence="1">
    <location>
        <begin position="44"/>
        <end position="53"/>
    </location>
</feature>
<name>A0AAD7WTH4_9TELE</name>
<sequence>MECRYFCLPPHYLSALSYVAGWEVQTVSREIPASQPPLASATPRESEMEKSEGEAATVQRIRPVPPLVSHGGY</sequence>
<keyword evidence="3" id="KW-1185">Reference proteome</keyword>
<protein>
    <submittedName>
        <fullName evidence="2">Uncharacterized protein</fullName>
    </submittedName>
</protein>